<name>A0A011WLH1_RUMAL</name>
<proteinExistence type="predicted"/>
<keyword evidence="2" id="KW-1185">Reference proteome</keyword>
<protein>
    <recommendedName>
        <fullName evidence="3">DUF2185 domain-containing protein</fullName>
    </recommendedName>
</protein>
<dbReference type="RefSeq" id="WP_037289888.1">
    <property type="nucleotide sequence ID" value="NZ_JEOB01000004.1"/>
</dbReference>
<evidence type="ECO:0000313" key="1">
    <source>
        <dbReference type="EMBL" id="EXM37890.1"/>
    </source>
</evidence>
<dbReference type="OrthoDB" id="9793188at2"/>
<organism evidence="1 2">
    <name type="scientific">Ruminococcus albus SY3</name>
    <dbReference type="NCBI Taxonomy" id="1341156"/>
    <lineage>
        <taxon>Bacteria</taxon>
        <taxon>Bacillati</taxon>
        <taxon>Bacillota</taxon>
        <taxon>Clostridia</taxon>
        <taxon>Eubacteriales</taxon>
        <taxon>Oscillospiraceae</taxon>
        <taxon>Ruminococcus</taxon>
    </lineage>
</organism>
<dbReference type="EMBL" id="JEOB01000004">
    <property type="protein sequence ID" value="EXM37890.1"/>
    <property type="molecule type" value="Genomic_DNA"/>
</dbReference>
<accession>A0A011WLH1</accession>
<dbReference type="PATRIC" id="fig|1341156.4.peg.2880"/>
<evidence type="ECO:0008006" key="3">
    <source>
        <dbReference type="Google" id="ProtNLM"/>
    </source>
</evidence>
<dbReference type="Proteomes" id="UP000021369">
    <property type="component" value="Unassembled WGS sequence"/>
</dbReference>
<dbReference type="AlphaFoldDB" id="A0A011WLH1"/>
<gene>
    <name evidence="1" type="ORF">RASY3_16405</name>
</gene>
<comment type="caution">
    <text evidence="1">The sequence shown here is derived from an EMBL/GenBank/DDBJ whole genome shotgun (WGS) entry which is preliminary data.</text>
</comment>
<evidence type="ECO:0000313" key="2">
    <source>
        <dbReference type="Proteomes" id="UP000021369"/>
    </source>
</evidence>
<sequence>MEKLFPFSDAPDMAVFTCCHVLSGERPVLYVSHDEDGYWQFLCGEEHEESDAGMVSLHSIYMSDKSVGLLAELECGYSAERENVESKWVIIEDT</sequence>
<reference evidence="1 2" key="1">
    <citation type="submission" date="2013-06" db="EMBL/GenBank/DDBJ databases">
        <title>Rumen cellulosomics: divergent fiber-degrading strategies revealed by comparative genome-wide analysis of six Ruminococcal strains.</title>
        <authorList>
            <person name="Dassa B."/>
            <person name="Borovok I."/>
            <person name="Lamed R."/>
            <person name="Flint H."/>
            <person name="Yeoman C.J."/>
            <person name="White B."/>
            <person name="Bayer E.A."/>
        </authorList>
    </citation>
    <scope>NUCLEOTIDE SEQUENCE [LARGE SCALE GENOMIC DNA]</scope>
    <source>
        <strain evidence="1 2">SY3</strain>
    </source>
</reference>